<keyword evidence="3" id="KW-0804">Transcription</keyword>
<dbReference type="PANTHER" id="PTHR44688:SF16">
    <property type="entry name" value="DNA-BINDING TRANSCRIPTIONAL ACTIVATOR DEVR_DOSR"/>
    <property type="match status" value="1"/>
</dbReference>
<evidence type="ECO:0000256" key="1">
    <source>
        <dbReference type="ARBA" id="ARBA00023015"/>
    </source>
</evidence>
<proteinExistence type="predicted"/>
<dbReference type="EMBL" id="VJNC01000008">
    <property type="protein sequence ID" value="TSE21935.1"/>
    <property type="molecule type" value="Genomic_DNA"/>
</dbReference>
<sequence>MTAARPWWALTPAAAAGDDPAVSLAQVTALLQKLGVSGRHEVAEDLLRIVSARVPMAQCTIFSFEGESAPRTVAIGDRSRTAALRRIAQDYVTRYHPLDGCRDAMRAELQAARRASAAQPHIVLHRQRPQDVAHPDYRRVCYALPRIAERIAMLSLYDGWRWLSVNFYRGEEHGPLTPGDLRALEALAPLVVHAVRLHYAGQLFDTDLAEWLLARLHRQHPRLSKRDLDVLRGVLHGLGNAELAQRLGLTLSSAQTYVKRVYRKLGVDGQRELMGLLIQGGRTD</sequence>
<dbReference type="Gene3D" id="1.10.10.10">
    <property type="entry name" value="Winged helix-like DNA-binding domain superfamily/Winged helix DNA-binding domain"/>
    <property type="match status" value="1"/>
</dbReference>
<name>A0A4R3LIT0_9BURK</name>
<evidence type="ECO:0000313" key="7">
    <source>
        <dbReference type="Proteomes" id="UP000295536"/>
    </source>
</evidence>
<dbReference type="OrthoDB" id="7009766at2"/>
<keyword evidence="1" id="KW-0805">Transcription regulation</keyword>
<evidence type="ECO:0000313" key="6">
    <source>
        <dbReference type="EMBL" id="TSE21935.1"/>
    </source>
</evidence>
<gene>
    <name evidence="5" type="ORF">EDC36_102112</name>
    <name evidence="6" type="ORF">Tigna_01389</name>
</gene>
<dbReference type="PANTHER" id="PTHR44688">
    <property type="entry name" value="DNA-BINDING TRANSCRIPTIONAL ACTIVATOR DEVR_DOSR"/>
    <property type="match status" value="1"/>
</dbReference>
<reference evidence="6 8" key="2">
    <citation type="submission" date="2019-07" db="EMBL/GenBank/DDBJ databases">
        <title>Tepidimonas ignava SPS-1037 draft genome.</title>
        <authorList>
            <person name="Da Costa M.S."/>
            <person name="Froufe H.J.C."/>
            <person name="Egas C."/>
            <person name="Albuquerque L."/>
        </authorList>
    </citation>
    <scope>NUCLEOTIDE SEQUENCE [LARGE SCALE GENOMIC DNA]</scope>
    <source>
        <strain evidence="6 8">SPS-1037</strain>
    </source>
</reference>
<dbReference type="AlphaFoldDB" id="A0A4R3LIT0"/>
<evidence type="ECO:0000256" key="3">
    <source>
        <dbReference type="ARBA" id="ARBA00023163"/>
    </source>
</evidence>
<dbReference type="PRINTS" id="PR00038">
    <property type="entry name" value="HTHLUXR"/>
</dbReference>
<evidence type="ECO:0000313" key="8">
    <source>
        <dbReference type="Proteomes" id="UP000315577"/>
    </source>
</evidence>
<dbReference type="InterPro" id="IPR036388">
    <property type="entry name" value="WH-like_DNA-bd_sf"/>
</dbReference>
<comment type="caution">
    <text evidence="5">The sequence shown here is derived from an EMBL/GenBank/DDBJ whole genome shotgun (WGS) entry which is preliminary data.</text>
</comment>
<dbReference type="GO" id="GO:0003677">
    <property type="term" value="F:DNA binding"/>
    <property type="evidence" value="ECO:0007669"/>
    <property type="project" value="UniProtKB-KW"/>
</dbReference>
<protein>
    <submittedName>
        <fullName evidence="6">Bacterial regulatory protein</fullName>
    </submittedName>
    <submittedName>
        <fullName evidence="5">LuxR family transcriptional regulator</fullName>
    </submittedName>
</protein>
<evidence type="ECO:0000313" key="5">
    <source>
        <dbReference type="EMBL" id="TCS99435.1"/>
    </source>
</evidence>
<dbReference type="SUPFAM" id="SSF46894">
    <property type="entry name" value="C-terminal effector domain of the bipartite response regulators"/>
    <property type="match status" value="1"/>
</dbReference>
<dbReference type="InterPro" id="IPR016032">
    <property type="entry name" value="Sig_transdc_resp-reg_C-effctor"/>
</dbReference>
<dbReference type="Pfam" id="PF00196">
    <property type="entry name" value="GerE"/>
    <property type="match status" value="1"/>
</dbReference>
<evidence type="ECO:0000256" key="2">
    <source>
        <dbReference type="ARBA" id="ARBA00023125"/>
    </source>
</evidence>
<keyword evidence="8" id="KW-1185">Reference proteome</keyword>
<dbReference type="EMBL" id="SMAH01000002">
    <property type="protein sequence ID" value="TCS99435.1"/>
    <property type="molecule type" value="Genomic_DNA"/>
</dbReference>
<organism evidence="5 7">
    <name type="scientific">Tepidimonas ignava</name>
    <dbReference type="NCBI Taxonomy" id="114249"/>
    <lineage>
        <taxon>Bacteria</taxon>
        <taxon>Pseudomonadati</taxon>
        <taxon>Pseudomonadota</taxon>
        <taxon>Betaproteobacteria</taxon>
        <taxon>Burkholderiales</taxon>
        <taxon>Tepidimonas</taxon>
    </lineage>
</organism>
<dbReference type="Proteomes" id="UP000295536">
    <property type="component" value="Unassembled WGS sequence"/>
</dbReference>
<dbReference type="RefSeq" id="WP_132961582.1">
    <property type="nucleotide sequence ID" value="NZ_SMAH01000002.1"/>
</dbReference>
<accession>A0A4R3LIT0</accession>
<dbReference type="Proteomes" id="UP000315577">
    <property type="component" value="Unassembled WGS sequence"/>
</dbReference>
<reference evidence="5 7" key="1">
    <citation type="submission" date="2019-03" db="EMBL/GenBank/DDBJ databases">
        <title>Genomic Encyclopedia of Type Strains, Phase IV (KMG-IV): sequencing the most valuable type-strain genomes for metagenomic binning, comparative biology and taxonomic classification.</title>
        <authorList>
            <person name="Goeker M."/>
        </authorList>
    </citation>
    <scope>NUCLEOTIDE SEQUENCE [LARGE SCALE GENOMIC DNA]</scope>
    <source>
        <strain evidence="5 7">DSM 12034</strain>
    </source>
</reference>
<keyword evidence="2" id="KW-0238">DNA-binding</keyword>
<dbReference type="GO" id="GO:0006355">
    <property type="term" value="P:regulation of DNA-templated transcription"/>
    <property type="evidence" value="ECO:0007669"/>
    <property type="project" value="InterPro"/>
</dbReference>
<evidence type="ECO:0000259" key="4">
    <source>
        <dbReference type="SMART" id="SM00421"/>
    </source>
</evidence>
<feature type="domain" description="HTH luxR-type" evidence="4">
    <location>
        <begin position="220"/>
        <end position="277"/>
    </location>
</feature>
<dbReference type="SMART" id="SM00421">
    <property type="entry name" value="HTH_LUXR"/>
    <property type="match status" value="1"/>
</dbReference>
<dbReference type="InterPro" id="IPR000792">
    <property type="entry name" value="Tscrpt_reg_LuxR_C"/>
</dbReference>